<evidence type="ECO:0008006" key="4">
    <source>
        <dbReference type="Google" id="ProtNLM"/>
    </source>
</evidence>
<feature type="chain" id="PRO_5046082417" description="Peptidase inhibitor I78 family protein" evidence="1">
    <location>
        <begin position="23"/>
        <end position="115"/>
    </location>
</feature>
<comment type="caution">
    <text evidence="2">The sequence shown here is derived from an EMBL/GenBank/DDBJ whole genome shotgun (WGS) entry which is preliminary data.</text>
</comment>
<sequence length="115" mass="12612">MLTRVYAFAAIALLAACQPSQQELAPTPILPESAQAMIGAADTADGLNEREPDLCGAKEYSYILGQPESAIAGLPLGDKKYRVVRWRGVEDQIYQPHRIVFRLDEMGNVYNVDCG</sequence>
<keyword evidence="1" id="KW-0732">Signal</keyword>
<name>A0ABV1SH45_9RHOB</name>
<dbReference type="PROSITE" id="PS51257">
    <property type="entry name" value="PROKAR_LIPOPROTEIN"/>
    <property type="match status" value="1"/>
</dbReference>
<feature type="signal peptide" evidence="1">
    <location>
        <begin position="1"/>
        <end position="22"/>
    </location>
</feature>
<reference evidence="2 3" key="1">
    <citation type="submission" date="2024-06" db="EMBL/GenBank/DDBJ databases">
        <title>Thioclava kandeliae sp. nov. from a rhizosphere soil sample of Kandelia candel in a mangrove.</title>
        <authorList>
            <person name="Mu T."/>
        </authorList>
    </citation>
    <scope>NUCLEOTIDE SEQUENCE [LARGE SCALE GENOMIC DNA]</scope>
    <source>
        <strain evidence="2 3">CPCC 100088</strain>
    </source>
</reference>
<dbReference type="EMBL" id="JAYWLC010000005">
    <property type="protein sequence ID" value="MER5171809.1"/>
    <property type="molecule type" value="Genomic_DNA"/>
</dbReference>
<protein>
    <recommendedName>
        <fullName evidence="4">Peptidase inhibitor I78 family protein</fullName>
    </recommendedName>
</protein>
<evidence type="ECO:0000313" key="3">
    <source>
        <dbReference type="Proteomes" id="UP001438953"/>
    </source>
</evidence>
<gene>
    <name evidence="2" type="ORF">VSX56_08465</name>
</gene>
<dbReference type="Proteomes" id="UP001438953">
    <property type="component" value="Unassembled WGS sequence"/>
</dbReference>
<evidence type="ECO:0000313" key="2">
    <source>
        <dbReference type="EMBL" id="MER5171809.1"/>
    </source>
</evidence>
<accession>A0ABV1SH45</accession>
<organism evidence="2 3">
    <name type="scientific">Thioclava kandeliae</name>
    <dbReference type="NCBI Taxonomy" id="3070818"/>
    <lineage>
        <taxon>Bacteria</taxon>
        <taxon>Pseudomonadati</taxon>
        <taxon>Pseudomonadota</taxon>
        <taxon>Alphaproteobacteria</taxon>
        <taxon>Rhodobacterales</taxon>
        <taxon>Paracoccaceae</taxon>
        <taxon>Thioclava</taxon>
    </lineage>
</organism>
<keyword evidence="3" id="KW-1185">Reference proteome</keyword>
<dbReference type="RefSeq" id="WP_339114204.1">
    <property type="nucleotide sequence ID" value="NZ_JAYWLC010000005.1"/>
</dbReference>
<evidence type="ECO:0000256" key="1">
    <source>
        <dbReference type="SAM" id="SignalP"/>
    </source>
</evidence>
<proteinExistence type="predicted"/>